<name>A0A4R1NM00_9RHOB</name>
<dbReference type="GO" id="GO:0006351">
    <property type="term" value="P:DNA-templated transcription"/>
    <property type="evidence" value="ECO:0007669"/>
    <property type="project" value="TreeGrafter"/>
</dbReference>
<dbReference type="InterPro" id="IPR000847">
    <property type="entry name" value="LysR_HTH_N"/>
</dbReference>
<dbReference type="AlphaFoldDB" id="A0A4R1NM00"/>
<proteinExistence type="inferred from homology"/>
<dbReference type="EMBL" id="SMGR01000001">
    <property type="protein sequence ID" value="TCL09314.1"/>
    <property type="molecule type" value="Genomic_DNA"/>
</dbReference>
<keyword evidence="4" id="KW-1185">Reference proteome</keyword>
<dbReference type="InterPro" id="IPR036390">
    <property type="entry name" value="WH_DNA-bd_sf"/>
</dbReference>
<dbReference type="InterPro" id="IPR036388">
    <property type="entry name" value="WH-like_DNA-bd_sf"/>
</dbReference>
<dbReference type="PANTHER" id="PTHR30537">
    <property type="entry name" value="HTH-TYPE TRANSCRIPTIONAL REGULATOR"/>
    <property type="match status" value="1"/>
</dbReference>
<dbReference type="GO" id="GO:0043565">
    <property type="term" value="F:sequence-specific DNA binding"/>
    <property type="evidence" value="ECO:0007669"/>
    <property type="project" value="TreeGrafter"/>
</dbReference>
<dbReference type="GO" id="GO:0003700">
    <property type="term" value="F:DNA-binding transcription factor activity"/>
    <property type="evidence" value="ECO:0007669"/>
    <property type="project" value="InterPro"/>
</dbReference>
<evidence type="ECO:0000313" key="3">
    <source>
        <dbReference type="EMBL" id="TCL09314.1"/>
    </source>
</evidence>
<dbReference type="Pfam" id="PF00126">
    <property type="entry name" value="HTH_1"/>
    <property type="match status" value="1"/>
</dbReference>
<gene>
    <name evidence="3" type="ORF">BXY66_1359</name>
</gene>
<dbReference type="Gene3D" id="1.10.10.10">
    <property type="entry name" value="Winged helix-like DNA-binding domain superfamily/Winged helix DNA-binding domain"/>
    <property type="match status" value="1"/>
</dbReference>
<dbReference type="Gene3D" id="3.40.190.10">
    <property type="entry name" value="Periplasmic binding protein-like II"/>
    <property type="match status" value="1"/>
</dbReference>
<sequence>MRFMHNENWDDLRFVLAVAETGTVSGAARKLGVNHATVLRRVAAYETRFGLAIFDRTAKGYSVRPDRVRMIEAAREAENAVNSVARMLQGEQAPVMGSVRVSSTDSLCQFVLPELVGALHKDVSGLRIALMSTNARSDFSRSQADVAVRPTDELGEDMVGDIGAHLGFGVYAVDPDQEDWLGLAGPLTRSLAARWMAARVEPERIVGAADSFVVLAYMAGLGLGKAILPCVIADIDPRLVRLDDGGLPSAPIWVANHVDMAGVSRIEATRRYLLDGLGNMSGRLAGEMSRA</sequence>
<organism evidence="3 4">
    <name type="scientific">Shimia isoporae</name>
    <dbReference type="NCBI Taxonomy" id="647720"/>
    <lineage>
        <taxon>Bacteria</taxon>
        <taxon>Pseudomonadati</taxon>
        <taxon>Pseudomonadota</taxon>
        <taxon>Alphaproteobacteria</taxon>
        <taxon>Rhodobacterales</taxon>
        <taxon>Roseobacteraceae</taxon>
    </lineage>
</organism>
<dbReference type="Proteomes" id="UP000295673">
    <property type="component" value="Unassembled WGS sequence"/>
</dbReference>
<reference evidence="3 4" key="1">
    <citation type="submission" date="2019-03" db="EMBL/GenBank/DDBJ databases">
        <title>Genomic Encyclopedia of Archaeal and Bacterial Type Strains, Phase II (KMG-II): from individual species to whole genera.</title>
        <authorList>
            <person name="Goeker M."/>
        </authorList>
    </citation>
    <scope>NUCLEOTIDE SEQUENCE [LARGE SCALE GENOMIC DNA]</scope>
    <source>
        <strain evidence="3 4">DSM 26433</strain>
    </source>
</reference>
<comment type="similarity">
    <text evidence="1">Belongs to the LysR transcriptional regulatory family.</text>
</comment>
<dbReference type="SUPFAM" id="SSF53850">
    <property type="entry name" value="Periplasmic binding protein-like II"/>
    <property type="match status" value="1"/>
</dbReference>
<dbReference type="SUPFAM" id="SSF46785">
    <property type="entry name" value="Winged helix' DNA-binding domain"/>
    <property type="match status" value="1"/>
</dbReference>
<dbReference type="PROSITE" id="PS50931">
    <property type="entry name" value="HTH_LYSR"/>
    <property type="match status" value="1"/>
</dbReference>
<evidence type="ECO:0000256" key="1">
    <source>
        <dbReference type="ARBA" id="ARBA00009437"/>
    </source>
</evidence>
<protein>
    <submittedName>
        <fullName evidence="3">LysR family transcriptional regulator</fullName>
    </submittedName>
</protein>
<accession>A0A4R1NM00</accession>
<dbReference type="RefSeq" id="WP_132859359.1">
    <property type="nucleotide sequence ID" value="NZ_SMGR01000001.1"/>
</dbReference>
<dbReference type="InterPro" id="IPR058163">
    <property type="entry name" value="LysR-type_TF_proteobact-type"/>
</dbReference>
<comment type="caution">
    <text evidence="3">The sequence shown here is derived from an EMBL/GenBank/DDBJ whole genome shotgun (WGS) entry which is preliminary data.</text>
</comment>
<feature type="domain" description="HTH lysR-type" evidence="2">
    <location>
        <begin position="7"/>
        <end position="66"/>
    </location>
</feature>
<evidence type="ECO:0000259" key="2">
    <source>
        <dbReference type="PROSITE" id="PS50931"/>
    </source>
</evidence>
<dbReference type="OrthoDB" id="7768317at2"/>
<evidence type="ECO:0000313" key="4">
    <source>
        <dbReference type="Proteomes" id="UP000295673"/>
    </source>
</evidence>
<dbReference type="PANTHER" id="PTHR30537:SF3">
    <property type="entry name" value="TRANSCRIPTIONAL REGULATORY PROTEIN"/>
    <property type="match status" value="1"/>
</dbReference>